<name>A0A5A7PI01_STRAF</name>
<dbReference type="EMBL" id="BKCP01004616">
    <property type="protein sequence ID" value="GER32485.1"/>
    <property type="molecule type" value="Genomic_DNA"/>
</dbReference>
<evidence type="ECO:0000256" key="2">
    <source>
        <dbReference type="ARBA" id="ARBA00022723"/>
    </source>
</evidence>
<dbReference type="SUPFAM" id="SSF54001">
    <property type="entry name" value="Cysteine proteinases"/>
    <property type="match status" value="1"/>
</dbReference>
<dbReference type="PANTHER" id="PTHR21646:SF49">
    <property type="entry name" value="UBIQUITIN C-TERMINAL HYDROLASE 22"/>
    <property type="match status" value="1"/>
</dbReference>
<dbReference type="InterPro" id="IPR018200">
    <property type="entry name" value="USP_CS"/>
</dbReference>
<dbReference type="InterPro" id="IPR013083">
    <property type="entry name" value="Znf_RING/FYVE/PHD"/>
</dbReference>
<dbReference type="Proteomes" id="UP000325081">
    <property type="component" value="Unassembled WGS sequence"/>
</dbReference>
<keyword evidence="2" id="KW-0479">Metal-binding</keyword>
<dbReference type="GO" id="GO:0004843">
    <property type="term" value="F:cysteine-type deubiquitinase activity"/>
    <property type="evidence" value="ECO:0007669"/>
    <property type="project" value="InterPro"/>
</dbReference>
<evidence type="ECO:0000259" key="7">
    <source>
        <dbReference type="PROSITE" id="PS50271"/>
    </source>
</evidence>
<dbReference type="InterPro" id="IPR038765">
    <property type="entry name" value="Papain-like_cys_pep_sf"/>
</dbReference>
<dbReference type="OrthoDB" id="47475at2759"/>
<dbReference type="InterPro" id="IPR001394">
    <property type="entry name" value="Peptidase_C19_UCH"/>
</dbReference>
<comment type="similarity">
    <text evidence="1">Belongs to the peptidase C19 family.</text>
</comment>
<evidence type="ECO:0000256" key="4">
    <source>
        <dbReference type="ARBA" id="ARBA00022833"/>
    </source>
</evidence>
<dbReference type="Gene3D" id="3.30.40.10">
    <property type="entry name" value="Zinc/RING finger domain, C3HC4 (zinc finger)"/>
    <property type="match status" value="1"/>
</dbReference>
<protein>
    <submittedName>
        <fullName evidence="8">Ubiquitin carboxyl-terminal hydrolase</fullName>
    </submittedName>
</protein>
<feature type="domain" description="UBP-type" evidence="7">
    <location>
        <begin position="11"/>
        <end position="141"/>
    </location>
</feature>
<evidence type="ECO:0000256" key="3">
    <source>
        <dbReference type="ARBA" id="ARBA00022771"/>
    </source>
</evidence>
<evidence type="ECO:0000313" key="8">
    <source>
        <dbReference type="EMBL" id="GER32485.1"/>
    </source>
</evidence>
<dbReference type="SUPFAM" id="SSF57850">
    <property type="entry name" value="RING/U-box"/>
    <property type="match status" value="1"/>
</dbReference>
<dbReference type="AlphaFoldDB" id="A0A5A7PI01"/>
<evidence type="ECO:0000259" key="6">
    <source>
        <dbReference type="PROSITE" id="PS50235"/>
    </source>
</evidence>
<accession>A0A5A7PI01</accession>
<dbReference type="Pfam" id="PF00443">
    <property type="entry name" value="UCH"/>
    <property type="match status" value="1"/>
</dbReference>
<reference evidence="9" key="1">
    <citation type="journal article" date="2019" name="Curr. Biol.">
        <title>Genome Sequence of Striga asiatica Provides Insight into the Evolution of Plant Parasitism.</title>
        <authorList>
            <person name="Yoshida S."/>
            <person name="Kim S."/>
            <person name="Wafula E.K."/>
            <person name="Tanskanen J."/>
            <person name="Kim Y.M."/>
            <person name="Honaas L."/>
            <person name="Yang Z."/>
            <person name="Spallek T."/>
            <person name="Conn C.E."/>
            <person name="Ichihashi Y."/>
            <person name="Cheong K."/>
            <person name="Cui S."/>
            <person name="Der J.P."/>
            <person name="Gundlach H."/>
            <person name="Jiao Y."/>
            <person name="Hori C."/>
            <person name="Ishida J.K."/>
            <person name="Kasahara H."/>
            <person name="Kiba T."/>
            <person name="Kim M.S."/>
            <person name="Koo N."/>
            <person name="Laohavisit A."/>
            <person name="Lee Y.H."/>
            <person name="Lumba S."/>
            <person name="McCourt P."/>
            <person name="Mortimer J.C."/>
            <person name="Mutuku J.M."/>
            <person name="Nomura T."/>
            <person name="Sasaki-Sekimoto Y."/>
            <person name="Seto Y."/>
            <person name="Wang Y."/>
            <person name="Wakatake T."/>
            <person name="Sakakibara H."/>
            <person name="Demura T."/>
            <person name="Yamaguchi S."/>
            <person name="Yoneyama K."/>
            <person name="Manabe R.I."/>
            <person name="Nelson D.C."/>
            <person name="Schulman A.H."/>
            <person name="Timko M.P."/>
            <person name="dePamphilis C.W."/>
            <person name="Choi D."/>
            <person name="Shirasu K."/>
        </authorList>
    </citation>
    <scope>NUCLEOTIDE SEQUENCE [LARGE SCALE GENOMIC DNA]</scope>
    <source>
        <strain evidence="9">cv. UVA1</strain>
    </source>
</reference>
<proteinExistence type="inferred from homology"/>
<dbReference type="PROSITE" id="PS50271">
    <property type="entry name" value="ZF_UBP"/>
    <property type="match status" value="1"/>
</dbReference>
<feature type="domain" description="USP" evidence="6">
    <location>
        <begin position="170"/>
        <end position="256"/>
    </location>
</feature>
<gene>
    <name evidence="8" type="ORF">STAS_08541</name>
</gene>
<evidence type="ECO:0000256" key="1">
    <source>
        <dbReference type="ARBA" id="ARBA00009085"/>
    </source>
</evidence>
<dbReference type="Gene3D" id="3.90.70.10">
    <property type="entry name" value="Cysteine proteinases"/>
    <property type="match status" value="1"/>
</dbReference>
<keyword evidence="9" id="KW-1185">Reference proteome</keyword>
<dbReference type="GO" id="GO:0008270">
    <property type="term" value="F:zinc ion binding"/>
    <property type="evidence" value="ECO:0007669"/>
    <property type="project" value="UniProtKB-KW"/>
</dbReference>
<dbReference type="InterPro" id="IPR028889">
    <property type="entry name" value="USP"/>
</dbReference>
<keyword evidence="8" id="KW-0378">Hydrolase</keyword>
<dbReference type="GO" id="GO:0016579">
    <property type="term" value="P:protein deubiquitination"/>
    <property type="evidence" value="ECO:0007669"/>
    <property type="project" value="InterPro"/>
</dbReference>
<evidence type="ECO:0000256" key="5">
    <source>
        <dbReference type="PROSITE-ProRule" id="PRU00502"/>
    </source>
</evidence>
<dbReference type="PROSITE" id="PS50235">
    <property type="entry name" value="USP_3"/>
    <property type="match status" value="1"/>
</dbReference>
<comment type="caution">
    <text evidence="8">The sequence shown here is derived from an EMBL/GenBank/DDBJ whole genome shotgun (WGS) entry which is preliminary data.</text>
</comment>
<keyword evidence="3 5" id="KW-0863">Zinc-finger</keyword>
<dbReference type="PROSITE" id="PS00972">
    <property type="entry name" value="USP_1"/>
    <property type="match status" value="1"/>
</dbReference>
<keyword evidence="4" id="KW-0862">Zinc</keyword>
<dbReference type="InterPro" id="IPR001607">
    <property type="entry name" value="Znf_UBP"/>
</dbReference>
<dbReference type="PANTHER" id="PTHR21646">
    <property type="entry name" value="UBIQUITIN CARBOXYL-TERMINAL HYDROLASE"/>
    <property type="match status" value="1"/>
</dbReference>
<evidence type="ECO:0000313" key="9">
    <source>
        <dbReference type="Proteomes" id="UP000325081"/>
    </source>
</evidence>
<organism evidence="8 9">
    <name type="scientific">Striga asiatica</name>
    <name type="common">Asiatic witchweed</name>
    <name type="synonym">Buchnera asiatica</name>
    <dbReference type="NCBI Taxonomy" id="4170"/>
    <lineage>
        <taxon>Eukaryota</taxon>
        <taxon>Viridiplantae</taxon>
        <taxon>Streptophyta</taxon>
        <taxon>Embryophyta</taxon>
        <taxon>Tracheophyta</taxon>
        <taxon>Spermatophyta</taxon>
        <taxon>Magnoliopsida</taxon>
        <taxon>eudicotyledons</taxon>
        <taxon>Gunneridae</taxon>
        <taxon>Pentapetalae</taxon>
        <taxon>asterids</taxon>
        <taxon>lamiids</taxon>
        <taxon>Lamiales</taxon>
        <taxon>Orobanchaceae</taxon>
        <taxon>Buchnereae</taxon>
        <taxon>Striga</taxon>
    </lineage>
</organism>
<dbReference type="Pfam" id="PF02148">
    <property type="entry name" value="zf-UBP"/>
    <property type="match status" value="1"/>
</dbReference>
<dbReference type="InterPro" id="IPR050185">
    <property type="entry name" value="Ub_carboxyl-term_hydrolase"/>
</dbReference>
<sequence>MSANHPHTIPKPCKHLLDFKLKNGLQNYNLIQDLFNCSPYGRTLIYNPKSEMPRCSFCSGHQGRLFMCLICSSVTCCKNPESNHAFLHGRSFVSHEILVDIERAELYCCACCDQVYDPDFDKTVVCKNITLRASKRKRLDFAGDSGLKSVKRLVFRRKQRSKSCVPLGLRGLNNLGNTCFMNSVLQALVHAPPLRDYFLSDRHNHEICRKRSTLDQNQLCLPCDVDVVFSAVFSGERTPYSPAKFLYRFDNLMEFV</sequence>